<reference evidence="3" key="1">
    <citation type="submission" date="2020-05" db="EMBL/GenBank/DDBJ databases">
        <authorList>
            <person name="Chiriac C."/>
            <person name="Salcher M."/>
            <person name="Ghai R."/>
            <person name="Kavagutti S V."/>
        </authorList>
    </citation>
    <scope>NUCLEOTIDE SEQUENCE</scope>
</reference>
<accession>A0A6J5Q921</accession>
<evidence type="ECO:0000313" key="5">
    <source>
        <dbReference type="EMBL" id="CAB4221877.1"/>
    </source>
</evidence>
<dbReference type="EMBL" id="LR797507">
    <property type="protein sequence ID" value="CAB4221877.1"/>
    <property type="molecule type" value="Genomic_DNA"/>
</dbReference>
<dbReference type="EMBL" id="LR796442">
    <property type="protein sequence ID" value="CAB4145083.1"/>
    <property type="molecule type" value="Genomic_DNA"/>
</dbReference>
<gene>
    <name evidence="3" type="ORF">UFOVP1053_39</name>
    <name evidence="4" type="ORF">UFOVP1297_35</name>
    <name evidence="5" type="ORF">UFOVP1647_13</name>
    <name evidence="1" type="ORF">UFOVP472_39</name>
    <name evidence="2" type="ORF">UFOVP891_29</name>
</gene>
<name>A0A6J5Q921_9CAUD</name>
<evidence type="ECO:0000313" key="3">
    <source>
        <dbReference type="EMBL" id="CAB4180779.1"/>
    </source>
</evidence>
<organism evidence="3">
    <name type="scientific">uncultured Caudovirales phage</name>
    <dbReference type="NCBI Taxonomy" id="2100421"/>
    <lineage>
        <taxon>Viruses</taxon>
        <taxon>Duplodnaviria</taxon>
        <taxon>Heunggongvirae</taxon>
        <taxon>Uroviricota</taxon>
        <taxon>Caudoviricetes</taxon>
        <taxon>Peduoviridae</taxon>
        <taxon>Maltschvirus</taxon>
        <taxon>Maltschvirus maltsch</taxon>
    </lineage>
</organism>
<sequence>MDGIEATTTKSKASAREQNDRLEALLSNWARWMASGGMKQFHVGGGNGLRGYTHYDTETERDKSDAINGEMVDTIIKTLRPTEKAALETEYCGNKWLYEIPIGLVLVLAREQVRIKINRAGIY</sequence>
<dbReference type="EMBL" id="LR796839">
    <property type="protein sequence ID" value="CAB4169073.1"/>
    <property type="molecule type" value="Genomic_DNA"/>
</dbReference>
<evidence type="ECO:0000313" key="1">
    <source>
        <dbReference type="EMBL" id="CAB4145083.1"/>
    </source>
</evidence>
<proteinExistence type="predicted"/>
<protein>
    <submittedName>
        <fullName evidence="3">Uncharacterized protein</fullName>
    </submittedName>
</protein>
<dbReference type="EMBL" id="LR797004">
    <property type="protein sequence ID" value="CAB4180779.1"/>
    <property type="molecule type" value="Genomic_DNA"/>
</dbReference>
<evidence type="ECO:0000313" key="2">
    <source>
        <dbReference type="EMBL" id="CAB4169073.1"/>
    </source>
</evidence>
<evidence type="ECO:0000313" key="4">
    <source>
        <dbReference type="EMBL" id="CAB4195776.1"/>
    </source>
</evidence>
<dbReference type="EMBL" id="LR797237">
    <property type="protein sequence ID" value="CAB4195776.1"/>
    <property type="molecule type" value="Genomic_DNA"/>
</dbReference>